<dbReference type="AlphaFoldDB" id="A0A0V0GNU8"/>
<reference evidence="1" key="1">
    <citation type="submission" date="2015-12" db="EMBL/GenBank/DDBJ databases">
        <title>Gene expression during late stages of embryo sac development: a critical building block for successful pollen-pistil interactions.</title>
        <authorList>
            <person name="Liu Y."/>
            <person name="Joly V."/>
            <person name="Sabar M."/>
            <person name="Matton D.P."/>
        </authorList>
    </citation>
    <scope>NUCLEOTIDE SEQUENCE</scope>
</reference>
<accession>A0A0V0GNU8</accession>
<dbReference type="EMBL" id="GEDG01035958">
    <property type="protein sequence ID" value="JAP08955.1"/>
    <property type="molecule type" value="Transcribed_RNA"/>
</dbReference>
<sequence>MTLKFFLILNILRIEYHHNTLDKNNQNILEYLCSLIESLKVSTKFVWQLKYLLGTCLAIKIIHFFPG</sequence>
<organism evidence="1">
    <name type="scientific">Solanum chacoense</name>
    <name type="common">Chaco potato</name>
    <dbReference type="NCBI Taxonomy" id="4108"/>
    <lineage>
        <taxon>Eukaryota</taxon>
        <taxon>Viridiplantae</taxon>
        <taxon>Streptophyta</taxon>
        <taxon>Embryophyta</taxon>
        <taxon>Tracheophyta</taxon>
        <taxon>Spermatophyta</taxon>
        <taxon>Magnoliopsida</taxon>
        <taxon>eudicotyledons</taxon>
        <taxon>Gunneridae</taxon>
        <taxon>Pentapetalae</taxon>
        <taxon>asterids</taxon>
        <taxon>lamiids</taxon>
        <taxon>Solanales</taxon>
        <taxon>Solanaceae</taxon>
        <taxon>Solanoideae</taxon>
        <taxon>Solaneae</taxon>
        <taxon>Solanum</taxon>
    </lineage>
</organism>
<protein>
    <submittedName>
        <fullName evidence="1">Putative ovule protein</fullName>
    </submittedName>
</protein>
<proteinExistence type="predicted"/>
<evidence type="ECO:0000313" key="1">
    <source>
        <dbReference type="EMBL" id="JAP08955.1"/>
    </source>
</evidence>
<name>A0A0V0GNU8_SOLCH</name>